<accession>A0A0F8VRE8</accession>
<proteinExistence type="predicted"/>
<name>A0A0F8VRE8_9ZZZZ</name>
<sequence length="155" mass="16897">MKILALDPATVTGFAYSNGASGTWDLSVRKDESSGMRLIRFEAKVREIIDTVGVDVIAFETPTVGKGKKANFDALKLQTKMQAVVELVAEQTEGVEYIGYHLSTIKKFALPNAKTRDKAAMLAAAKKKWPDVDIIDDNQADAMFLLALAQYELGG</sequence>
<dbReference type="GO" id="GO:0003676">
    <property type="term" value="F:nucleic acid binding"/>
    <property type="evidence" value="ECO:0007669"/>
    <property type="project" value="InterPro"/>
</dbReference>
<dbReference type="SUPFAM" id="SSF53098">
    <property type="entry name" value="Ribonuclease H-like"/>
    <property type="match status" value="1"/>
</dbReference>
<organism evidence="1">
    <name type="scientific">marine sediment metagenome</name>
    <dbReference type="NCBI Taxonomy" id="412755"/>
    <lineage>
        <taxon>unclassified sequences</taxon>
        <taxon>metagenomes</taxon>
        <taxon>ecological metagenomes</taxon>
    </lineage>
</organism>
<evidence type="ECO:0000313" key="1">
    <source>
        <dbReference type="EMBL" id="KKK46918.1"/>
    </source>
</evidence>
<dbReference type="InterPro" id="IPR036397">
    <property type="entry name" value="RNaseH_sf"/>
</dbReference>
<evidence type="ECO:0008006" key="2">
    <source>
        <dbReference type="Google" id="ProtNLM"/>
    </source>
</evidence>
<dbReference type="Gene3D" id="3.30.420.10">
    <property type="entry name" value="Ribonuclease H-like superfamily/Ribonuclease H"/>
    <property type="match status" value="1"/>
</dbReference>
<comment type="caution">
    <text evidence="1">The sequence shown here is derived from an EMBL/GenBank/DDBJ whole genome shotgun (WGS) entry which is preliminary data.</text>
</comment>
<protein>
    <recommendedName>
        <fullName evidence="2">Holliday junction resolvase RuvC</fullName>
    </recommendedName>
</protein>
<gene>
    <name evidence="1" type="ORF">LCGC14_3160460</name>
</gene>
<dbReference type="EMBL" id="LAZR01069842">
    <property type="protein sequence ID" value="KKK46918.1"/>
    <property type="molecule type" value="Genomic_DNA"/>
</dbReference>
<dbReference type="AlphaFoldDB" id="A0A0F8VRE8"/>
<dbReference type="InterPro" id="IPR012337">
    <property type="entry name" value="RNaseH-like_sf"/>
</dbReference>
<reference evidence="1" key="1">
    <citation type="journal article" date="2015" name="Nature">
        <title>Complex archaea that bridge the gap between prokaryotes and eukaryotes.</title>
        <authorList>
            <person name="Spang A."/>
            <person name="Saw J.H."/>
            <person name="Jorgensen S.L."/>
            <person name="Zaremba-Niedzwiedzka K."/>
            <person name="Martijn J."/>
            <person name="Lind A.E."/>
            <person name="van Eijk R."/>
            <person name="Schleper C."/>
            <person name="Guy L."/>
            <person name="Ettema T.J."/>
        </authorList>
    </citation>
    <scope>NUCLEOTIDE SEQUENCE</scope>
</reference>